<evidence type="ECO:0000256" key="2">
    <source>
        <dbReference type="ARBA" id="ARBA00023034"/>
    </source>
</evidence>
<dbReference type="FunFam" id="1.25.10.10:FF:000394">
    <property type="entry name" value="general vesicular transport factor p115"/>
    <property type="match status" value="1"/>
</dbReference>
<protein>
    <recommendedName>
        <fullName evidence="5">Vesicle tethering protein Uso1/P115-like head domain-containing protein</fullName>
    </recommendedName>
</protein>
<evidence type="ECO:0000256" key="1">
    <source>
        <dbReference type="ARBA" id="ARBA00004555"/>
    </source>
</evidence>
<dbReference type="GO" id="GO:0045056">
    <property type="term" value="P:transcytosis"/>
    <property type="evidence" value="ECO:0007669"/>
    <property type="project" value="TreeGrafter"/>
</dbReference>
<dbReference type="InterPro" id="IPR041209">
    <property type="entry name" value="P115_Arm_rpt"/>
</dbReference>
<evidence type="ECO:0000313" key="7">
    <source>
        <dbReference type="Proteomes" id="UP001152798"/>
    </source>
</evidence>
<evidence type="ECO:0000256" key="4">
    <source>
        <dbReference type="SAM" id="Coils"/>
    </source>
</evidence>
<dbReference type="AlphaFoldDB" id="A0A9P0HNY3"/>
<dbReference type="GO" id="GO:0005795">
    <property type="term" value="C:Golgi stack"/>
    <property type="evidence" value="ECO:0007669"/>
    <property type="project" value="TreeGrafter"/>
</dbReference>
<dbReference type="GO" id="GO:0000139">
    <property type="term" value="C:Golgi membrane"/>
    <property type="evidence" value="ECO:0007669"/>
    <property type="project" value="InterPro"/>
</dbReference>
<dbReference type="OrthoDB" id="198977at2759"/>
<dbReference type="InterPro" id="IPR011989">
    <property type="entry name" value="ARM-like"/>
</dbReference>
<evidence type="ECO:0000313" key="6">
    <source>
        <dbReference type="EMBL" id="CAH1406245.1"/>
    </source>
</evidence>
<proteinExistence type="predicted"/>
<keyword evidence="7" id="KW-1185">Reference proteome</keyword>
<dbReference type="InterPro" id="IPR024095">
    <property type="entry name" value="Vesicle_P115"/>
</dbReference>
<dbReference type="PANTHER" id="PTHR10013">
    <property type="entry name" value="GENERAL VESICULAR TRANSPORT FACTOR P115"/>
    <property type="match status" value="1"/>
</dbReference>
<evidence type="ECO:0000259" key="5">
    <source>
        <dbReference type="Pfam" id="PF04869"/>
    </source>
</evidence>
<dbReference type="InterPro" id="IPR016024">
    <property type="entry name" value="ARM-type_fold"/>
</dbReference>
<feature type="domain" description="Vesicle tethering protein Uso1/P115-like head" evidence="5">
    <location>
        <begin position="362"/>
        <end position="642"/>
    </location>
</feature>
<dbReference type="PANTHER" id="PTHR10013:SF0">
    <property type="entry name" value="GENERAL VESICULAR TRANSPORT FACTOR P115"/>
    <property type="match status" value="1"/>
</dbReference>
<sequence length="824" mass="91760">MDYFTSGLKSVLGTQQHGQPISGAETVGSHTETVERLVERVQSSTLLDDRRDACRALKALSKKYRVQVGALGMDALRFILELDKQDCEIVSYALDTLCNVMCPEVFEEEESSDTGHEALLHVGEQFTEMFLKHPENVSLILGFLEEYDFKVRWPALKLLTTLLSNRVRDIQEIILISPMGVSKLMDMLGDSREVIRNETLLLLIHLTKGNANIQKIVAFENAFDRLFDVIAEEGYSDGGIVVEDCLLLMLNLLRNNTSNQNFFKEGSYIQRLVSMFHLPPDGAEDGGWPPQKVANLLCVLQVVRCLVSPSNPNQVTSSCQKALSTSGILEALSSILMANGVPAEALTEAICTLGEAIRGSMANQDYFSSVMAPSNPPNVAIVVLLMSMVNEKQPFILRTSVLYCFQCYLFKNEVAQGQLVQTLLPSSAEVSRITSGQLLCSGLFSHDPLSNWLSSIALSHALIENPHQKENLLRVLLAPNPNSSPVSLMAQVSILLQQSCRVQSKVGFLILLATWLSHCQLAVKMFLEVPSNIPYLTSQAGSTERDDNEEIVQGLCAFLMGICLIFNDDSVSTYTKESLRRLIDNRVGLETFLSKLSEVSRHEFYSKASKLPQPKAQASSELLFDYEFCKLFKVLEGMVVKAVGQVATNGEISEAAMIAQYKDMIREQDKTIKGAQVTIARLSEEKNQLQASLDRITNENALLKAMSQVNSGPEGGHLELVTEVERWKEECRMRDIRISQLESDIKNLQVIQMTSEVKNVSLEDGSVEDQDTTKQVEKLLADQEDLLVLIADQEQKLTVFKERLRALGEKIEDDDDDDENEEVI</sequence>
<reference evidence="6" key="1">
    <citation type="submission" date="2022-01" db="EMBL/GenBank/DDBJ databases">
        <authorList>
            <person name="King R."/>
        </authorList>
    </citation>
    <scope>NUCLEOTIDE SEQUENCE</scope>
</reference>
<organism evidence="6 7">
    <name type="scientific">Nezara viridula</name>
    <name type="common">Southern green stink bug</name>
    <name type="synonym">Cimex viridulus</name>
    <dbReference type="NCBI Taxonomy" id="85310"/>
    <lineage>
        <taxon>Eukaryota</taxon>
        <taxon>Metazoa</taxon>
        <taxon>Ecdysozoa</taxon>
        <taxon>Arthropoda</taxon>
        <taxon>Hexapoda</taxon>
        <taxon>Insecta</taxon>
        <taxon>Pterygota</taxon>
        <taxon>Neoptera</taxon>
        <taxon>Paraneoptera</taxon>
        <taxon>Hemiptera</taxon>
        <taxon>Heteroptera</taxon>
        <taxon>Panheteroptera</taxon>
        <taxon>Pentatomomorpha</taxon>
        <taxon>Pentatomoidea</taxon>
        <taxon>Pentatomidae</taxon>
        <taxon>Pentatominae</taxon>
        <taxon>Nezara</taxon>
    </lineage>
</organism>
<dbReference type="InterPro" id="IPR006953">
    <property type="entry name" value="Vesicle_Uso1_P115_head"/>
</dbReference>
<dbReference type="EMBL" id="OV725082">
    <property type="protein sequence ID" value="CAH1406245.1"/>
    <property type="molecule type" value="Genomic_DNA"/>
</dbReference>
<gene>
    <name evidence="6" type="ORF">NEZAVI_LOCUS14232</name>
</gene>
<accession>A0A9P0HNY3</accession>
<dbReference type="GO" id="GO:0012507">
    <property type="term" value="C:ER to Golgi transport vesicle membrane"/>
    <property type="evidence" value="ECO:0007669"/>
    <property type="project" value="TreeGrafter"/>
</dbReference>
<dbReference type="SUPFAM" id="SSF48371">
    <property type="entry name" value="ARM repeat"/>
    <property type="match status" value="1"/>
</dbReference>
<keyword evidence="2" id="KW-0333">Golgi apparatus</keyword>
<dbReference type="Pfam" id="PF18770">
    <property type="entry name" value="Arm_vescicular"/>
    <property type="match status" value="1"/>
</dbReference>
<dbReference type="GO" id="GO:0048211">
    <property type="term" value="P:Golgi vesicle docking"/>
    <property type="evidence" value="ECO:0007669"/>
    <property type="project" value="TreeGrafter"/>
</dbReference>
<dbReference type="GO" id="GO:0006888">
    <property type="term" value="P:endoplasmic reticulum to Golgi vesicle-mediated transport"/>
    <property type="evidence" value="ECO:0007669"/>
    <property type="project" value="TreeGrafter"/>
</dbReference>
<dbReference type="GO" id="GO:0005783">
    <property type="term" value="C:endoplasmic reticulum"/>
    <property type="evidence" value="ECO:0007669"/>
    <property type="project" value="TreeGrafter"/>
</dbReference>
<name>A0A9P0HNY3_NEZVI</name>
<feature type="coiled-coil region" evidence="4">
    <location>
        <begin position="665"/>
        <end position="706"/>
    </location>
</feature>
<dbReference type="Gene3D" id="1.25.10.10">
    <property type="entry name" value="Leucine-rich Repeat Variant"/>
    <property type="match status" value="1"/>
</dbReference>
<keyword evidence="3 4" id="KW-0175">Coiled coil</keyword>
<comment type="subcellular location">
    <subcellularLocation>
        <location evidence="1">Golgi apparatus</location>
    </subcellularLocation>
</comment>
<dbReference type="GO" id="GO:0006886">
    <property type="term" value="P:intracellular protein transport"/>
    <property type="evidence" value="ECO:0007669"/>
    <property type="project" value="InterPro"/>
</dbReference>
<dbReference type="Proteomes" id="UP001152798">
    <property type="component" value="Chromosome 6"/>
</dbReference>
<dbReference type="Pfam" id="PF04869">
    <property type="entry name" value="Uso1_p115_head"/>
    <property type="match status" value="1"/>
</dbReference>
<evidence type="ECO:0000256" key="3">
    <source>
        <dbReference type="ARBA" id="ARBA00023054"/>
    </source>
</evidence>
<dbReference type="GO" id="GO:0048280">
    <property type="term" value="P:vesicle fusion with Golgi apparatus"/>
    <property type="evidence" value="ECO:0007669"/>
    <property type="project" value="InterPro"/>
</dbReference>